<proteinExistence type="inferred from homology"/>
<dbReference type="InterPro" id="IPR007612">
    <property type="entry name" value="LOR"/>
</dbReference>
<protein>
    <recommendedName>
        <fullName evidence="4">Protein LURP-one-related 14</fullName>
    </recommendedName>
</protein>
<dbReference type="Proteomes" id="UP001497516">
    <property type="component" value="Chromosome 3"/>
</dbReference>
<name>A0AAV2DMC8_9ROSI</name>
<evidence type="ECO:0000256" key="1">
    <source>
        <dbReference type="ARBA" id="ARBA00005437"/>
    </source>
</evidence>
<dbReference type="Pfam" id="PF04525">
    <property type="entry name" value="LOR"/>
    <property type="match status" value="1"/>
</dbReference>
<dbReference type="EMBL" id="OZ034816">
    <property type="protein sequence ID" value="CAL1374816.1"/>
    <property type="molecule type" value="Genomic_DNA"/>
</dbReference>
<keyword evidence="3" id="KW-1185">Reference proteome</keyword>
<evidence type="ECO:0000313" key="3">
    <source>
        <dbReference type="Proteomes" id="UP001497516"/>
    </source>
</evidence>
<dbReference type="PANTHER" id="PTHR31087:SF17">
    <property type="entry name" value="PROTEIN LURP-ONE-RELATED 14-RELATED"/>
    <property type="match status" value="1"/>
</dbReference>
<accession>A0AAV2DMC8</accession>
<dbReference type="InterPro" id="IPR025659">
    <property type="entry name" value="Tubby-like_C"/>
</dbReference>
<dbReference type="Gene3D" id="2.40.160.200">
    <property type="entry name" value="LURP1-related"/>
    <property type="match status" value="1"/>
</dbReference>
<reference evidence="2 3" key="1">
    <citation type="submission" date="2024-04" db="EMBL/GenBank/DDBJ databases">
        <authorList>
            <person name="Fracassetti M."/>
        </authorList>
    </citation>
    <scope>NUCLEOTIDE SEQUENCE [LARGE SCALE GENOMIC DNA]</scope>
</reference>
<dbReference type="InterPro" id="IPR038595">
    <property type="entry name" value="LOR_sf"/>
</dbReference>
<sequence>METREWAYGVPQVSVVGDGYCFPYCKELVVKKRIKGLSNALFEVFDPCDNIILHVEGGVWNFRMKRVFRDASGFPVLTLYGKQSLTLWHKWSAYINEESPSPEGTNNNSITNNNNNNLLFTVKQSHPLQIKKDLNVYLADHHTLSNNNINNPMKKIGAPDFNVIGSYTSLSFKVYKGHRILAEVKHNFTLESFYKGKERYTIKVYPEVDYAFIIALLVIIDENDTP</sequence>
<dbReference type="PANTHER" id="PTHR31087">
    <property type="match status" value="1"/>
</dbReference>
<evidence type="ECO:0008006" key="4">
    <source>
        <dbReference type="Google" id="ProtNLM"/>
    </source>
</evidence>
<comment type="similarity">
    <text evidence="1">Belongs to the LOR family.</text>
</comment>
<dbReference type="AlphaFoldDB" id="A0AAV2DMC8"/>
<organism evidence="2 3">
    <name type="scientific">Linum trigynum</name>
    <dbReference type="NCBI Taxonomy" id="586398"/>
    <lineage>
        <taxon>Eukaryota</taxon>
        <taxon>Viridiplantae</taxon>
        <taxon>Streptophyta</taxon>
        <taxon>Embryophyta</taxon>
        <taxon>Tracheophyta</taxon>
        <taxon>Spermatophyta</taxon>
        <taxon>Magnoliopsida</taxon>
        <taxon>eudicotyledons</taxon>
        <taxon>Gunneridae</taxon>
        <taxon>Pentapetalae</taxon>
        <taxon>rosids</taxon>
        <taxon>fabids</taxon>
        <taxon>Malpighiales</taxon>
        <taxon>Linaceae</taxon>
        <taxon>Linum</taxon>
    </lineage>
</organism>
<evidence type="ECO:0000313" key="2">
    <source>
        <dbReference type="EMBL" id="CAL1374816.1"/>
    </source>
</evidence>
<gene>
    <name evidence="2" type="ORF">LTRI10_LOCUS16658</name>
</gene>
<dbReference type="SUPFAM" id="SSF54518">
    <property type="entry name" value="Tubby C-terminal domain-like"/>
    <property type="match status" value="1"/>
</dbReference>